<evidence type="ECO:0008006" key="11">
    <source>
        <dbReference type="Google" id="ProtNLM"/>
    </source>
</evidence>
<dbReference type="PANTHER" id="PTHR38455">
    <property type="entry name" value="HYPOTHETICAL CYTOSOLIC PROTEIN"/>
    <property type="match status" value="1"/>
</dbReference>
<evidence type="ECO:0000313" key="5">
    <source>
        <dbReference type="EMBL" id="GFP39192.1"/>
    </source>
</evidence>
<dbReference type="EMBL" id="BLSA01000041">
    <property type="protein sequence ID" value="GFP32188.1"/>
    <property type="molecule type" value="Genomic_DNA"/>
</dbReference>
<organism evidence="1 8">
    <name type="scientific">Candidatus Hakubella thermalkaliphila</name>
    <dbReference type="NCBI Taxonomy" id="2754717"/>
    <lineage>
        <taxon>Bacteria</taxon>
        <taxon>Bacillati</taxon>
        <taxon>Actinomycetota</taxon>
        <taxon>Actinomycetota incertae sedis</taxon>
        <taxon>Candidatus Hakubellales</taxon>
        <taxon>Candidatus Hakubellaceae</taxon>
        <taxon>Candidatus Hakubella</taxon>
    </lineage>
</organism>
<evidence type="ECO:0000313" key="1">
    <source>
        <dbReference type="EMBL" id="GFP18682.1"/>
    </source>
</evidence>
<protein>
    <recommendedName>
        <fullName evidence="11">DUF951 domain-containing protein</fullName>
    </recommendedName>
</protein>
<evidence type="ECO:0000313" key="9">
    <source>
        <dbReference type="Proteomes" id="UP000585609"/>
    </source>
</evidence>
<evidence type="ECO:0000313" key="10">
    <source>
        <dbReference type="Proteomes" id="UP000588083"/>
    </source>
</evidence>
<dbReference type="EMBL" id="BLRU01000008">
    <property type="protein sequence ID" value="GFP18682.1"/>
    <property type="molecule type" value="Genomic_DNA"/>
</dbReference>
<dbReference type="InterPro" id="IPR009296">
    <property type="entry name" value="DUF951"/>
</dbReference>
<dbReference type="Proteomes" id="UP000568877">
    <property type="component" value="Unassembled WGS sequence"/>
</dbReference>
<name>A0A6V8NEK1_9ACTN</name>
<evidence type="ECO:0000313" key="6">
    <source>
        <dbReference type="Proteomes" id="UP000568877"/>
    </source>
</evidence>
<proteinExistence type="predicted"/>
<evidence type="ECO:0000313" key="2">
    <source>
        <dbReference type="EMBL" id="GFP23312.1"/>
    </source>
</evidence>
<dbReference type="Pfam" id="PF06107">
    <property type="entry name" value="DUF951"/>
    <property type="match status" value="1"/>
</dbReference>
<dbReference type="PANTHER" id="PTHR38455:SF1">
    <property type="entry name" value="DUF951 DOMAIN-CONTAINING PROTEIN"/>
    <property type="match status" value="1"/>
</dbReference>
<dbReference type="EMBL" id="BLRW01000085">
    <property type="protein sequence ID" value="GFP23312.1"/>
    <property type="molecule type" value="Genomic_DNA"/>
</dbReference>
<dbReference type="Proteomes" id="UP000574717">
    <property type="component" value="Unassembled WGS sequence"/>
</dbReference>
<evidence type="ECO:0000313" key="4">
    <source>
        <dbReference type="EMBL" id="GFP32188.1"/>
    </source>
</evidence>
<dbReference type="AlphaFoldDB" id="A0A6V8NEK1"/>
<comment type="caution">
    <text evidence="1">The sequence shown here is derived from an EMBL/GenBank/DDBJ whole genome shotgun (WGS) entry which is preliminary data.</text>
</comment>
<dbReference type="Proteomes" id="UP000569018">
    <property type="component" value="Unassembled WGS sequence"/>
</dbReference>
<evidence type="ECO:0000313" key="8">
    <source>
        <dbReference type="Proteomes" id="UP000574717"/>
    </source>
</evidence>
<dbReference type="EMBL" id="BLSD01000036">
    <property type="protein sequence ID" value="GFP39192.1"/>
    <property type="molecule type" value="Genomic_DNA"/>
</dbReference>
<dbReference type="Proteomes" id="UP000588083">
    <property type="component" value="Unassembled WGS sequence"/>
</dbReference>
<dbReference type="RefSeq" id="WP_176235604.1">
    <property type="nucleotide sequence ID" value="NZ_BLRU01000008.1"/>
</dbReference>
<evidence type="ECO:0000313" key="7">
    <source>
        <dbReference type="Proteomes" id="UP000569018"/>
    </source>
</evidence>
<reference evidence="6 7" key="1">
    <citation type="journal article" date="2020" name="Front. Microbiol.">
        <title>Single-cell genomics of novel Actinobacteria with the Wood-Ljungdahl pathway discovered in a serpentinizing system.</title>
        <authorList>
            <person name="Merino N."/>
            <person name="Kawai M."/>
            <person name="Boyd E.S."/>
            <person name="Colman D.R."/>
            <person name="McGlynn S.E."/>
            <person name="Nealson K.H."/>
            <person name="Kurokawa K."/>
            <person name="Hongoh Y."/>
        </authorList>
    </citation>
    <scope>NUCLEOTIDE SEQUENCE [LARGE SCALE GENOMIC DNA]</scope>
    <source>
        <strain evidence="1 8">S03</strain>
        <strain evidence="2 9">S09_30</strain>
        <strain evidence="3 10">S34</strain>
        <strain evidence="4 6">S42</strain>
        <strain evidence="5 7">S47</strain>
    </source>
</reference>
<dbReference type="EMBL" id="BLRZ01000023">
    <property type="protein sequence ID" value="GFP29769.1"/>
    <property type="molecule type" value="Genomic_DNA"/>
</dbReference>
<gene>
    <name evidence="1" type="ORF">HKBW3S03_00187</name>
    <name evidence="2" type="ORF">HKBW3S09_00779</name>
    <name evidence="3" type="ORF">HKBW3S34_00689</name>
    <name evidence="4" type="ORF">HKBW3S42_00493</name>
    <name evidence="5" type="ORF">HKBW3S47_00892</name>
</gene>
<evidence type="ECO:0000313" key="3">
    <source>
        <dbReference type="EMBL" id="GFP29769.1"/>
    </source>
</evidence>
<accession>A0A6V8NEK1</accession>
<dbReference type="Proteomes" id="UP000585609">
    <property type="component" value="Unassembled WGS sequence"/>
</dbReference>
<sequence>MIRIVPIKVGDQVKLKKPHPCGANDWRVIKLGMDIGLQCQKCGRQVRLLRRDFDRRFRGHLDGLDRNGDSLDGNLEGEV</sequence>
<keyword evidence="10" id="KW-1185">Reference proteome</keyword>